<feature type="coiled-coil region" evidence="1">
    <location>
        <begin position="65"/>
        <end position="99"/>
    </location>
</feature>
<accession>A0ABY5VBH6</accession>
<proteinExistence type="predicted"/>
<name>A0ABY5VBH6_9BACT</name>
<evidence type="ECO:0000313" key="3">
    <source>
        <dbReference type="Proteomes" id="UP001058267"/>
    </source>
</evidence>
<keyword evidence="3" id="KW-1185">Reference proteome</keyword>
<organism evidence="2 3">
    <name type="scientific">Alistipes senegalensis JC50</name>
    <dbReference type="NCBI Taxonomy" id="1033732"/>
    <lineage>
        <taxon>Bacteria</taxon>
        <taxon>Pseudomonadati</taxon>
        <taxon>Bacteroidota</taxon>
        <taxon>Bacteroidia</taxon>
        <taxon>Bacteroidales</taxon>
        <taxon>Rikenellaceae</taxon>
        <taxon>Alistipes</taxon>
    </lineage>
</organism>
<evidence type="ECO:0000313" key="2">
    <source>
        <dbReference type="EMBL" id="UWN66202.1"/>
    </source>
</evidence>
<dbReference type="Pfam" id="PF20186">
    <property type="entry name" value="DUF6549"/>
    <property type="match status" value="1"/>
</dbReference>
<keyword evidence="1" id="KW-0175">Coiled coil</keyword>
<dbReference type="Proteomes" id="UP001058267">
    <property type="component" value="Chromosome"/>
</dbReference>
<dbReference type="RefSeq" id="WP_019152252.1">
    <property type="nucleotide sequence ID" value="NZ_CP102252.1"/>
</dbReference>
<evidence type="ECO:0000256" key="1">
    <source>
        <dbReference type="SAM" id="Coils"/>
    </source>
</evidence>
<dbReference type="InterPro" id="IPR046679">
    <property type="entry name" value="DUF6549"/>
</dbReference>
<protein>
    <submittedName>
        <fullName evidence="2">Uncharacterized protein</fullName>
    </submittedName>
</protein>
<sequence length="226" mass="25900">MKRILIITLLVIGGLLWLQTVRLRGERAERRRVQSNNEVLTDSVEFYRTESGKHAASRQVLELRASEMERYNAQLTAQVRELRIKVRRLEAAATTATRTEVQITAPLEPAGPQPTAWEKYGAGVRRAADSVKAALDREFSGLPKVPEAKIFRWADRHVSVDGIIRTDSVSCHVTSIDTLRQIVHRVPRRFLFIRWGTKAIRQEVVSSNPHTQIVYTEYIQFTKKTR</sequence>
<reference evidence="2" key="1">
    <citation type="journal article" date="2022" name="Cell">
        <title>Design, construction, and in vivo augmentation of a complex gut microbiome.</title>
        <authorList>
            <person name="Cheng A.G."/>
            <person name="Ho P.Y."/>
            <person name="Aranda-Diaz A."/>
            <person name="Jain S."/>
            <person name="Yu F.B."/>
            <person name="Meng X."/>
            <person name="Wang M."/>
            <person name="Iakiviak M."/>
            <person name="Nagashima K."/>
            <person name="Zhao A."/>
            <person name="Murugkar P."/>
            <person name="Patil A."/>
            <person name="Atabakhsh K."/>
            <person name="Weakley A."/>
            <person name="Yan J."/>
            <person name="Brumbaugh A.R."/>
            <person name="Higginbottom S."/>
            <person name="Dimas A."/>
            <person name="Shiver A.L."/>
            <person name="Deutschbauer A."/>
            <person name="Neff N."/>
            <person name="Sonnenburg J.L."/>
            <person name="Huang K.C."/>
            <person name="Fischbach M.A."/>
        </authorList>
    </citation>
    <scope>NUCLEOTIDE SEQUENCE</scope>
    <source>
        <strain evidence="2">JC50</strain>
    </source>
</reference>
<gene>
    <name evidence="2" type="ORF">NQ519_05035</name>
</gene>
<dbReference type="EMBL" id="CP102252">
    <property type="protein sequence ID" value="UWN66202.1"/>
    <property type="molecule type" value="Genomic_DNA"/>
</dbReference>